<dbReference type="InterPro" id="IPR014001">
    <property type="entry name" value="Helicase_ATP-bd"/>
</dbReference>
<dbReference type="GO" id="GO:0005524">
    <property type="term" value="F:ATP binding"/>
    <property type="evidence" value="ECO:0007669"/>
    <property type="project" value="UniProtKB-KW"/>
</dbReference>
<dbReference type="Pfam" id="PF00271">
    <property type="entry name" value="Helicase_C"/>
    <property type="match status" value="1"/>
</dbReference>
<protein>
    <recommendedName>
        <fullName evidence="7">DNA 3'-5' helicase</fullName>
        <ecNumber evidence="7">5.6.2.4</ecNumber>
    </recommendedName>
</protein>
<evidence type="ECO:0000256" key="5">
    <source>
        <dbReference type="ARBA" id="ARBA00023235"/>
    </source>
</evidence>
<comment type="similarity">
    <text evidence="1">Belongs to the helicase family. RecQ subfamily.</text>
</comment>
<dbReference type="EMBL" id="QSTG01000006">
    <property type="protein sequence ID" value="RGM45996.1"/>
    <property type="molecule type" value="Genomic_DNA"/>
</dbReference>
<comment type="caution">
    <text evidence="10">The sequence shown here is derived from an EMBL/GenBank/DDBJ whole genome shotgun (WGS) entry which is preliminary data.</text>
</comment>
<keyword evidence="3" id="KW-0067">ATP-binding</keyword>
<dbReference type="EC" id="5.6.2.4" evidence="7"/>
<dbReference type="GO" id="GO:0005737">
    <property type="term" value="C:cytoplasm"/>
    <property type="evidence" value="ECO:0007669"/>
    <property type="project" value="TreeGrafter"/>
</dbReference>
<dbReference type="Pfam" id="PF00270">
    <property type="entry name" value="DEAD"/>
    <property type="match status" value="1"/>
</dbReference>
<evidence type="ECO:0000259" key="8">
    <source>
        <dbReference type="PROSITE" id="PS51192"/>
    </source>
</evidence>
<dbReference type="GO" id="GO:0000724">
    <property type="term" value="P:double-strand break repair via homologous recombination"/>
    <property type="evidence" value="ECO:0007669"/>
    <property type="project" value="TreeGrafter"/>
</dbReference>
<proteinExistence type="inferred from homology"/>
<dbReference type="GO" id="GO:0005694">
    <property type="term" value="C:chromosome"/>
    <property type="evidence" value="ECO:0007669"/>
    <property type="project" value="TreeGrafter"/>
</dbReference>
<dbReference type="InterPro" id="IPR001650">
    <property type="entry name" value="Helicase_C-like"/>
</dbReference>
<comment type="catalytic activity">
    <reaction evidence="6">
        <text>Couples ATP hydrolysis with the unwinding of duplex DNA by translocating in the 3'-5' direction.</text>
        <dbReference type="EC" id="5.6.2.4"/>
    </reaction>
</comment>
<dbReference type="InterPro" id="IPR027417">
    <property type="entry name" value="P-loop_NTPase"/>
</dbReference>
<keyword evidence="4" id="KW-0238">DNA-binding</keyword>
<reference evidence="10 11" key="1">
    <citation type="submission" date="2018-08" db="EMBL/GenBank/DDBJ databases">
        <title>A genome reference for cultivated species of the human gut microbiota.</title>
        <authorList>
            <person name="Zou Y."/>
            <person name="Xue W."/>
            <person name="Luo G."/>
        </authorList>
    </citation>
    <scope>NUCLEOTIDE SEQUENCE [LARGE SCALE GENOMIC DNA]</scope>
    <source>
        <strain evidence="10 11">OM08-13BH</strain>
    </source>
</reference>
<dbReference type="SUPFAM" id="SSF52540">
    <property type="entry name" value="P-loop containing nucleoside triphosphate hydrolases"/>
    <property type="match status" value="1"/>
</dbReference>
<feature type="domain" description="Helicase C-terminal" evidence="9">
    <location>
        <begin position="867"/>
        <end position="1032"/>
    </location>
</feature>
<evidence type="ECO:0000313" key="11">
    <source>
        <dbReference type="Proteomes" id="UP000261003"/>
    </source>
</evidence>
<sequence>MNYIDTIKSITPLSLDDIIKTAKQHVPAQYRQTPWNYPGLAHGTAILQDEEQLCCYLASYGEMHQGKLACAFTKFPYLNMDKNIEIIDWGCGQGLASIYFIDNLRQYNLLEKLQKVTLIEPSYAALSRAELHLRQAVGDSVYIETLNYYLPSTVESLKANAIGGIHIEEPICIHLFSNILDIPQIDLKELAYLVSSSGYRHYFVCVGPVNFGNERLSAFPRYFNIPNDAYFIDFKSGQYKQLSNGKWYGCIAKGFQVIREEGKPFLVSLSFYPPKQFHCAFRLDTIEDIDRNNSDAQKYWNEYSAFEVLAPFDIGANIYEDIDPVLAVLSNIISRGLPAKCSPFIEKKLNNALDFSEETEKYGTIRYVKKAGTKLANEQLLREIPIAVARIEKVIIEAVLTGRISLDKETWDVIVKENDVPCSAIAFADLAEMYNHLTALSSDFTDRTFPKINLYVISESYTSSPLHLGSTVYSYNKQANREKTYDMVIDIAIHEKVDAVNVQFSEFKANNDCYFNVRSSNTIYTSREIYTTDRILYQPVTTINVNGGHTVIKETAEHLEYFLQLMFRKREFRPGQLPILNKALQIKGVIGLLPTGGGKSLTYQLAAMLQPGVTVVIDPLKSLMQDQYDGLLGTGIDCCTYINSELSTEERASHELMMESSQVIFTFMSPERLCIFEFRERLKNMEDLHVYFSYGVIDEVHCVSEWGQDFRFSYLHLGRNLYNYVKAKNGTISLFGLTATASFDVLSDVERELSGNNSFTLDPDTIVRYENSNRLELQYKVEKIEVEYKKDQFYDKEGRLSNYPSAVNIGDVWSTNEQKAKFLSTYIYRIPDYIRQLQTKDSIDRILERFHEREDLEEVDGQHLLVDMPDDFYSQKSDYEQAGIIFCPHVNSSGISVSVNSKNLSEICEVGTFSGSAQDGVTQGNDSMENMKRFRENKLPIMVATKAFGMGIDKPNVRFTVNMNYSSSLESYVQEAGRAGRDRKMALSVILLSDYNLARINPKYPNWSFPLDIIKGRWFKEEDLHHILEDFGISIEPRYIDYCTPLSDIVKLKCNTDNVVVKEDGIEIKQTWRCSDKCSKYKNCQLRHVDKSMRGWQFHQDLRDYLRTEQIRIPKENIEYQGADYNTVMYFFDNNFKGEFEEKKKMYYLLSQVDLEYFIGNDKKDKPTEHIHANGFLETVLNSEIGTEVVSIISYQDDSYADIAKAIYRMCIIGLIDDFTQDYSKHSFRILSTRKKNGSYYLRLKEFLMRYYSEERAENEVEKASVRKGLNEIHKCLGYLTEFIYDKVALKRKRAIDDIRNFCNIGIDTSKDWKEINEDLKDEIYYYFNSKYAREGYMTDNNESFSLLDDTDRGKKSSAEILFKYMRVVDSDVIGASGSPKDNIKHLQGAVRLIRRGTTDSNATLSLLNVFCLLALKVGNNKNLMNELDKSYIEGYQELKNEIKNHDDFASCISRFKTNLNIHNRNLAIDEDIKHLDDLEIIAELGYHNSWMDIFTNKYIK</sequence>
<dbReference type="Proteomes" id="UP000261003">
    <property type="component" value="Unassembled WGS sequence"/>
</dbReference>
<gene>
    <name evidence="10" type="ORF">DXC16_05495</name>
</gene>
<dbReference type="PANTHER" id="PTHR13710:SF105">
    <property type="entry name" value="ATP-DEPENDENT DNA HELICASE Q1"/>
    <property type="match status" value="1"/>
</dbReference>
<evidence type="ECO:0000313" key="10">
    <source>
        <dbReference type="EMBL" id="RGM45996.1"/>
    </source>
</evidence>
<name>A0A3E4WUQ9_PHOVU</name>
<keyword evidence="2" id="KW-0547">Nucleotide-binding</keyword>
<evidence type="ECO:0000259" key="9">
    <source>
        <dbReference type="PROSITE" id="PS51194"/>
    </source>
</evidence>
<organism evidence="10 11">
    <name type="scientific">Phocaeicola vulgatus</name>
    <name type="common">Bacteroides vulgatus</name>
    <dbReference type="NCBI Taxonomy" id="821"/>
    <lineage>
        <taxon>Bacteria</taxon>
        <taxon>Pseudomonadati</taxon>
        <taxon>Bacteroidota</taxon>
        <taxon>Bacteroidia</taxon>
        <taxon>Bacteroidales</taxon>
        <taxon>Bacteroidaceae</taxon>
        <taxon>Phocaeicola</taxon>
    </lineage>
</organism>
<dbReference type="SMART" id="SM00490">
    <property type="entry name" value="HELICc"/>
    <property type="match status" value="1"/>
</dbReference>
<evidence type="ECO:0000256" key="3">
    <source>
        <dbReference type="ARBA" id="ARBA00022840"/>
    </source>
</evidence>
<dbReference type="Gene3D" id="3.40.50.300">
    <property type="entry name" value="P-loop containing nucleotide triphosphate hydrolases"/>
    <property type="match status" value="2"/>
</dbReference>
<dbReference type="GO" id="GO:0009378">
    <property type="term" value="F:four-way junction helicase activity"/>
    <property type="evidence" value="ECO:0007669"/>
    <property type="project" value="TreeGrafter"/>
</dbReference>
<dbReference type="PROSITE" id="PS51194">
    <property type="entry name" value="HELICASE_CTER"/>
    <property type="match status" value="1"/>
</dbReference>
<dbReference type="PROSITE" id="PS51192">
    <property type="entry name" value="HELICASE_ATP_BIND_1"/>
    <property type="match status" value="1"/>
</dbReference>
<accession>A0A3E4WUQ9</accession>
<evidence type="ECO:0000256" key="4">
    <source>
        <dbReference type="ARBA" id="ARBA00023125"/>
    </source>
</evidence>
<evidence type="ECO:0000256" key="7">
    <source>
        <dbReference type="ARBA" id="ARBA00034808"/>
    </source>
</evidence>
<dbReference type="PANTHER" id="PTHR13710">
    <property type="entry name" value="DNA HELICASE RECQ FAMILY MEMBER"/>
    <property type="match status" value="1"/>
</dbReference>
<evidence type="ECO:0000256" key="6">
    <source>
        <dbReference type="ARBA" id="ARBA00034617"/>
    </source>
</evidence>
<keyword evidence="5" id="KW-0413">Isomerase</keyword>
<dbReference type="RefSeq" id="WP_117720118.1">
    <property type="nucleotide sequence ID" value="NZ_QSTG01000006.1"/>
</dbReference>
<feature type="domain" description="Helicase ATP-binding" evidence="8">
    <location>
        <begin position="580"/>
        <end position="759"/>
    </location>
</feature>
<evidence type="ECO:0000256" key="2">
    <source>
        <dbReference type="ARBA" id="ARBA00022741"/>
    </source>
</evidence>
<evidence type="ECO:0000256" key="1">
    <source>
        <dbReference type="ARBA" id="ARBA00005446"/>
    </source>
</evidence>
<dbReference type="GO" id="GO:0003677">
    <property type="term" value="F:DNA binding"/>
    <property type="evidence" value="ECO:0007669"/>
    <property type="project" value="UniProtKB-KW"/>
</dbReference>
<dbReference type="GO" id="GO:0043138">
    <property type="term" value="F:3'-5' DNA helicase activity"/>
    <property type="evidence" value="ECO:0007669"/>
    <property type="project" value="UniProtKB-EC"/>
</dbReference>
<dbReference type="CDD" id="cd17920">
    <property type="entry name" value="DEXHc_RecQ"/>
    <property type="match status" value="1"/>
</dbReference>
<dbReference type="InterPro" id="IPR011545">
    <property type="entry name" value="DEAD/DEAH_box_helicase_dom"/>
</dbReference>
<dbReference type="SMART" id="SM00487">
    <property type="entry name" value="DEXDc"/>
    <property type="match status" value="1"/>
</dbReference>